<dbReference type="PANTHER" id="PTHR30294">
    <property type="entry name" value="MEMBRANE COMPONENT OF ABC TRANSPORTER YHHJ-RELATED"/>
    <property type="match status" value="1"/>
</dbReference>
<dbReference type="InterPro" id="IPR051449">
    <property type="entry name" value="ABC-2_transporter_component"/>
</dbReference>
<reference evidence="8 9" key="1">
    <citation type="submission" date="2014-03" db="EMBL/GenBank/DDBJ databases">
        <title>Genomics of Bifidobacteria.</title>
        <authorList>
            <person name="Ventura M."/>
            <person name="Milani C."/>
            <person name="Lugli G.A."/>
        </authorList>
    </citation>
    <scope>NUCLEOTIDE SEQUENCE [LARGE SCALE GENOMIC DNA]</scope>
    <source>
        <strain evidence="8 9">LMG 21775</strain>
    </source>
</reference>
<feature type="transmembrane region" description="Helical" evidence="6">
    <location>
        <begin position="319"/>
        <end position="341"/>
    </location>
</feature>
<keyword evidence="9" id="KW-1185">Reference proteome</keyword>
<keyword evidence="4 6" id="KW-1133">Transmembrane helix</keyword>
<feature type="transmembrane region" description="Helical" evidence="6">
    <location>
        <begin position="252"/>
        <end position="276"/>
    </location>
</feature>
<evidence type="ECO:0000256" key="6">
    <source>
        <dbReference type="SAM" id="Phobius"/>
    </source>
</evidence>
<evidence type="ECO:0000313" key="8">
    <source>
        <dbReference type="EMBL" id="KFI84215.1"/>
    </source>
</evidence>
<keyword evidence="5 6" id="KW-0472">Membrane</keyword>
<feature type="transmembrane region" description="Helical" evidence="6">
    <location>
        <begin position="207"/>
        <end position="232"/>
    </location>
</feature>
<dbReference type="STRING" id="218140.BPSY_0093"/>
<protein>
    <submittedName>
        <fullName evidence="8">ABC transporter, permease</fullName>
    </submittedName>
</protein>
<feature type="transmembrane region" description="Helical" evidence="6">
    <location>
        <begin position="379"/>
        <end position="401"/>
    </location>
</feature>
<accession>A0A087CLR5</accession>
<feature type="transmembrane region" description="Helical" evidence="6">
    <location>
        <begin position="288"/>
        <end position="313"/>
    </location>
</feature>
<feature type="transmembrane region" description="Helical" evidence="6">
    <location>
        <begin position="20"/>
        <end position="40"/>
    </location>
</feature>
<dbReference type="GO" id="GO:0005886">
    <property type="term" value="C:plasma membrane"/>
    <property type="evidence" value="ECO:0007669"/>
    <property type="project" value="UniProtKB-SubCell"/>
</dbReference>
<comment type="caution">
    <text evidence="8">The sequence shown here is derived from an EMBL/GenBank/DDBJ whole genome shotgun (WGS) entry which is preliminary data.</text>
</comment>
<comment type="subcellular location">
    <subcellularLocation>
        <location evidence="1">Cell membrane</location>
        <topology evidence="1">Multi-pass membrane protein</topology>
    </subcellularLocation>
</comment>
<evidence type="ECO:0000256" key="4">
    <source>
        <dbReference type="ARBA" id="ARBA00022989"/>
    </source>
</evidence>
<keyword evidence="3 6" id="KW-0812">Transmembrane</keyword>
<dbReference type="eggNOG" id="COG0842">
    <property type="taxonomic scope" value="Bacteria"/>
</dbReference>
<evidence type="ECO:0000259" key="7">
    <source>
        <dbReference type="Pfam" id="PF12698"/>
    </source>
</evidence>
<dbReference type="GeneID" id="98299336"/>
<dbReference type="AlphaFoldDB" id="A0A087CLR5"/>
<feature type="domain" description="ABC-2 type transporter transmembrane" evidence="7">
    <location>
        <begin position="18"/>
        <end position="394"/>
    </location>
</feature>
<keyword evidence="2" id="KW-1003">Cell membrane</keyword>
<sequence length="409" mass="43912">MWTTLVTTIKVNLREKSNVFWMFAFPIILATLFVGMFSGLGGDGITPQRMAIVEDSNWSHVQQAGMLVKTLSGKDEANADRGTQQTLITPHAVDSIQSAQALVRKQQADGYLYANENGTLGIAVSDTLAADATNAISASNASITITALHSVINQFNQSMASAKTLAGDAARGLGNPSSNGTAASRNSYTYTTDHSLTHFAPDPFARYYYALLGMACLMSMSFAIVSITLSQANLSPLGARRSIAPLSKWKQLSASFCASWLVSFISLLVAFLYIRFVCGISAGGREGMAIVAIAISSFVATSCGLLIGALPWLSQGAKIGISTAIACIGALFAGLYGQYAMDVNDAISRKVPALHMLNPVKQVSDLFYDLLYYDSYRPFLLTTGIIILMGALFMGSAVMLLRRQRYEYL</sequence>
<dbReference type="InterPro" id="IPR013525">
    <property type="entry name" value="ABC2_TM"/>
</dbReference>
<gene>
    <name evidence="8" type="ORF">BPSY_0093</name>
</gene>
<proteinExistence type="predicted"/>
<dbReference type="EMBL" id="JGZI01000002">
    <property type="protein sequence ID" value="KFI84215.1"/>
    <property type="molecule type" value="Genomic_DNA"/>
</dbReference>
<dbReference type="OrthoDB" id="3240057at2"/>
<dbReference type="Pfam" id="PF12698">
    <property type="entry name" value="ABC2_membrane_3"/>
    <property type="match status" value="1"/>
</dbReference>
<evidence type="ECO:0000256" key="1">
    <source>
        <dbReference type="ARBA" id="ARBA00004651"/>
    </source>
</evidence>
<evidence type="ECO:0000256" key="5">
    <source>
        <dbReference type="ARBA" id="ARBA00023136"/>
    </source>
</evidence>
<name>A0A087CLR5_9BIFI</name>
<evidence type="ECO:0000313" key="9">
    <source>
        <dbReference type="Proteomes" id="UP000029050"/>
    </source>
</evidence>
<dbReference type="RefSeq" id="WP_033496089.1">
    <property type="nucleotide sequence ID" value="NZ_JGZI01000002.1"/>
</dbReference>
<evidence type="ECO:0000256" key="3">
    <source>
        <dbReference type="ARBA" id="ARBA00022692"/>
    </source>
</evidence>
<organism evidence="8 9">
    <name type="scientific">Bifidobacterium psychraerophilum</name>
    <dbReference type="NCBI Taxonomy" id="218140"/>
    <lineage>
        <taxon>Bacteria</taxon>
        <taxon>Bacillati</taxon>
        <taxon>Actinomycetota</taxon>
        <taxon>Actinomycetes</taxon>
        <taxon>Bifidobacteriales</taxon>
        <taxon>Bifidobacteriaceae</taxon>
        <taxon>Bifidobacterium</taxon>
    </lineage>
</organism>
<evidence type="ECO:0000256" key="2">
    <source>
        <dbReference type="ARBA" id="ARBA00022475"/>
    </source>
</evidence>
<dbReference type="GO" id="GO:0140359">
    <property type="term" value="F:ABC-type transporter activity"/>
    <property type="evidence" value="ECO:0007669"/>
    <property type="project" value="InterPro"/>
</dbReference>
<dbReference type="Proteomes" id="UP000029050">
    <property type="component" value="Unassembled WGS sequence"/>
</dbReference>
<dbReference type="PANTHER" id="PTHR30294:SF38">
    <property type="entry name" value="TRANSPORT PERMEASE PROTEIN"/>
    <property type="match status" value="1"/>
</dbReference>